<gene>
    <name evidence="2" type="ORF">HQN59_06330</name>
</gene>
<sequence length="78" mass="7901">MKRPLPSAAPPRRGHRIVIAAFGVFFVGLAGVVLALASAATLLGSLAAAAVLGLLGVDACVSAWRGRPSLMERIGPLP</sequence>
<evidence type="ECO:0000313" key="2">
    <source>
        <dbReference type="EMBL" id="NUZ05376.1"/>
    </source>
</evidence>
<dbReference type="EMBL" id="JABWMJ010000002">
    <property type="protein sequence ID" value="NUZ05376.1"/>
    <property type="molecule type" value="Genomic_DNA"/>
</dbReference>
<comment type="caution">
    <text evidence="2">The sequence shown here is derived from an EMBL/GenBank/DDBJ whole genome shotgun (WGS) entry which is preliminary data.</text>
</comment>
<protein>
    <submittedName>
        <fullName evidence="2">Uncharacterized protein</fullName>
    </submittedName>
</protein>
<keyword evidence="3" id="KW-1185">Reference proteome</keyword>
<reference evidence="2 3" key="1">
    <citation type="submission" date="2020-06" db="EMBL/GenBank/DDBJ databases">
        <title>Schlegella sp. ID0723 isolated from air conditioner.</title>
        <authorList>
            <person name="Kim D.Y."/>
            <person name="Kim D.-U."/>
        </authorList>
    </citation>
    <scope>NUCLEOTIDE SEQUENCE [LARGE SCALE GENOMIC DNA]</scope>
    <source>
        <strain evidence="2 3">ID0723</strain>
    </source>
</reference>
<dbReference type="Proteomes" id="UP000529637">
    <property type="component" value="Unassembled WGS sequence"/>
</dbReference>
<dbReference type="RefSeq" id="WP_176067175.1">
    <property type="nucleotide sequence ID" value="NZ_JABWMJ010000002.1"/>
</dbReference>
<feature type="transmembrane region" description="Helical" evidence="1">
    <location>
        <begin position="46"/>
        <end position="64"/>
    </location>
</feature>
<dbReference type="AlphaFoldDB" id="A0A7Y6TVW7"/>
<evidence type="ECO:0000313" key="3">
    <source>
        <dbReference type="Proteomes" id="UP000529637"/>
    </source>
</evidence>
<accession>A0A7Y6TVW7</accession>
<proteinExistence type="predicted"/>
<keyword evidence="1" id="KW-0472">Membrane</keyword>
<feature type="transmembrane region" description="Helical" evidence="1">
    <location>
        <begin position="20"/>
        <end position="40"/>
    </location>
</feature>
<evidence type="ECO:0000256" key="1">
    <source>
        <dbReference type="SAM" id="Phobius"/>
    </source>
</evidence>
<keyword evidence="1" id="KW-1133">Transmembrane helix</keyword>
<name>A0A7Y6TVW7_9BURK</name>
<organism evidence="2 3">
    <name type="scientific">Piscinibacter koreensis</name>
    <dbReference type="NCBI Taxonomy" id="2742824"/>
    <lineage>
        <taxon>Bacteria</taxon>
        <taxon>Pseudomonadati</taxon>
        <taxon>Pseudomonadota</taxon>
        <taxon>Betaproteobacteria</taxon>
        <taxon>Burkholderiales</taxon>
        <taxon>Sphaerotilaceae</taxon>
        <taxon>Piscinibacter</taxon>
    </lineage>
</organism>
<keyword evidence="1" id="KW-0812">Transmembrane</keyword>